<dbReference type="HOGENOM" id="CLU_2543368_0_0_1"/>
<dbReference type="EMBL" id="KN832986">
    <property type="protein sequence ID" value="KIM84979.1"/>
    <property type="molecule type" value="Genomic_DNA"/>
</dbReference>
<evidence type="ECO:0000313" key="2">
    <source>
        <dbReference type="Proteomes" id="UP000054166"/>
    </source>
</evidence>
<organism evidence="1 2">
    <name type="scientific">Piloderma croceum (strain F 1598)</name>
    <dbReference type="NCBI Taxonomy" id="765440"/>
    <lineage>
        <taxon>Eukaryota</taxon>
        <taxon>Fungi</taxon>
        <taxon>Dikarya</taxon>
        <taxon>Basidiomycota</taxon>
        <taxon>Agaricomycotina</taxon>
        <taxon>Agaricomycetes</taxon>
        <taxon>Agaricomycetidae</taxon>
        <taxon>Atheliales</taxon>
        <taxon>Atheliaceae</taxon>
        <taxon>Piloderma</taxon>
    </lineage>
</organism>
<protein>
    <submittedName>
        <fullName evidence="1">Uncharacterized protein</fullName>
    </submittedName>
</protein>
<gene>
    <name evidence="1" type="ORF">PILCRDRAFT_377668</name>
</gene>
<proteinExistence type="predicted"/>
<accession>A0A0C3FZ39</accession>
<dbReference type="Proteomes" id="UP000054166">
    <property type="component" value="Unassembled WGS sequence"/>
</dbReference>
<name>A0A0C3FZ39_PILCF</name>
<reference evidence="2" key="2">
    <citation type="submission" date="2015-01" db="EMBL/GenBank/DDBJ databases">
        <title>Evolutionary Origins and Diversification of the Mycorrhizal Mutualists.</title>
        <authorList>
            <consortium name="DOE Joint Genome Institute"/>
            <consortium name="Mycorrhizal Genomics Consortium"/>
            <person name="Kohler A."/>
            <person name="Kuo A."/>
            <person name="Nagy L.G."/>
            <person name="Floudas D."/>
            <person name="Copeland A."/>
            <person name="Barry K.W."/>
            <person name="Cichocki N."/>
            <person name="Veneault-Fourrey C."/>
            <person name="LaButti K."/>
            <person name="Lindquist E.A."/>
            <person name="Lipzen A."/>
            <person name="Lundell T."/>
            <person name="Morin E."/>
            <person name="Murat C."/>
            <person name="Riley R."/>
            <person name="Ohm R."/>
            <person name="Sun H."/>
            <person name="Tunlid A."/>
            <person name="Henrissat B."/>
            <person name="Grigoriev I.V."/>
            <person name="Hibbett D.S."/>
            <person name="Martin F."/>
        </authorList>
    </citation>
    <scope>NUCLEOTIDE SEQUENCE [LARGE SCALE GENOMIC DNA]</scope>
    <source>
        <strain evidence="2">F 1598</strain>
    </source>
</reference>
<sequence>MYGKFEYAEFETYVIRLRVTVVSSYFKSVHTASCSVDRYGCGSFRSLGNDVDICFRIIICAYGEPPVCHVPLRIIILRVAAHT</sequence>
<keyword evidence="2" id="KW-1185">Reference proteome</keyword>
<dbReference type="AlphaFoldDB" id="A0A0C3FZ39"/>
<reference evidence="1 2" key="1">
    <citation type="submission" date="2014-04" db="EMBL/GenBank/DDBJ databases">
        <authorList>
            <consortium name="DOE Joint Genome Institute"/>
            <person name="Kuo A."/>
            <person name="Tarkka M."/>
            <person name="Buscot F."/>
            <person name="Kohler A."/>
            <person name="Nagy L.G."/>
            <person name="Floudas D."/>
            <person name="Copeland A."/>
            <person name="Barry K.W."/>
            <person name="Cichocki N."/>
            <person name="Veneault-Fourrey C."/>
            <person name="LaButti K."/>
            <person name="Lindquist E.A."/>
            <person name="Lipzen A."/>
            <person name="Lundell T."/>
            <person name="Morin E."/>
            <person name="Murat C."/>
            <person name="Sun H."/>
            <person name="Tunlid A."/>
            <person name="Henrissat B."/>
            <person name="Grigoriev I.V."/>
            <person name="Hibbett D.S."/>
            <person name="Martin F."/>
            <person name="Nordberg H.P."/>
            <person name="Cantor M.N."/>
            <person name="Hua S.X."/>
        </authorList>
    </citation>
    <scope>NUCLEOTIDE SEQUENCE [LARGE SCALE GENOMIC DNA]</scope>
    <source>
        <strain evidence="1 2">F 1598</strain>
    </source>
</reference>
<evidence type="ECO:0000313" key="1">
    <source>
        <dbReference type="EMBL" id="KIM84979.1"/>
    </source>
</evidence>
<dbReference type="InParanoid" id="A0A0C3FZ39"/>